<evidence type="ECO:0000256" key="3">
    <source>
        <dbReference type="ARBA" id="ARBA00022448"/>
    </source>
</evidence>
<evidence type="ECO:0000256" key="4">
    <source>
        <dbReference type="ARBA" id="ARBA00022741"/>
    </source>
</evidence>
<evidence type="ECO:0000259" key="7">
    <source>
        <dbReference type="PROSITE" id="PS50893"/>
    </source>
</evidence>
<protein>
    <submittedName>
        <fullName evidence="8">ABC transporter ATP-binding protein</fullName>
    </submittedName>
</protein>
<evidence type="ECO:0000256" key="2">
    <source>
        <dbReference type="ARBA" id="ARBA00005417"/>
    </source>
</evidence>
<dbReference type="PANTHER" id="PTHR42711">
    <property type="entry name" value="ABC TRANSPORTER ATP-BINDING PROTEIN"/>
    <property type="match status" value="1"/>
</dbReference>
<keyword evidence="3" id="KW-0813">Transport</keyword>
<dbReference type="PANTHER" id="PTHR42711:SF5">
    <property type="entry name" value="ABC TRANSPORTER ATP-BINDING PROTEIN NATA"/>
    <property type="match status" value="1"/>
</dbReference>
<keyword evidence="6" id="KW-0046">Antibiotic resistance</keyword>
<dbReference type="InterPro" id="IPR050763">
    <property type="entry name" value="ABC_transporter_ATP-binding"/>
</dbReference>
<proteinExistence type="inferred from homology"/>
<evidence type="ECO:0000313" key="8">
    <source>
        <dbReference type="EMBL" id="MFI9104211.1"/>
    </source>
</evidence>
<evidence type="ECO:0000256" key="5">
    <source>
        <dbReference type="ARBA" id="ARBA00022840"/>
    </source>
</evidence>
<name>A0ABW8CCP3_9ACTN</name>
<keyword evidence="9" id="KW-1185">Reference proteome</keyword>
<dbReference type="InterPro" id="IPR003593">
    <property type="entry name" value="AAA+_ATPase"/>
</dbReference>
<accession>A0ABW8CCP3</accession>
<dbReference type="InterPro" id="IPR003439">
    <property type="entry name" value="ABC_transporter-like_ATP-bd"/>
</dbReference>
<keyword evidence="5 8" id="KW-0067">ATP-binding</keyword>
<dbReference type="Gene3D" id="3.40.50.300">
    <property type="entry name" value="P-loop containing nucleotide triphosphate hydrolases"/>
    <property type="match status" value="1"/>
</dbReference>
<evidence type="ECO:0000256" key="6">
    <source>
        <dbReference type="ARBA" id="ARBA00023251"/>
    </source>
</evidence>
<evidence type="ECO:0000313" key="9">
    <source>
        <dbReference type="Proteomes" id="UP001614394"/>
    </source>
</evidence>
<evidence type="ECO:0000256" key="1">
    <source>
        <dbReference type="ARBA" id="ARBA00004202"/>
    </source>
</evidence>
<feature type="domain" description="ABC transporter" evidence="7">
    <location>
        <begin position="9"/>
        <end position="246"/>
    </location>
</feature>
<sequence>MLAIDAHKLRRTYRSRTGWLRPRTTETEAVRGVTFQVRRGELFGLLGPNGAGKTTTIKMLNTLLLPTGGAARVLGHDVATDPVAVRRRIGYVFGGDRGLYERLSALDNLRYFAELYGVEPREQKRRITELLDLTGLTGRERERVEGYSRGMRQRLHIARGLLHRPEVLFLDEPSIGVDPVAARELRRTVADLRAGGTTVLLTTHYMAEADELCDRIAVIAGGEIRALDTPERLKARVQERAVTEIEAYGAAEEHLAGIRALPGVRGVAVEDRGHVQVLTVQAERDADLHGPVLGALDGVRLGRITSREPTLEDAYVAIVEGAAAHDAPLPRTGPETPLPEVAA</sequence>
<dbReference type="Pfam" id="PF00005">
    <property type="entry name" value="ABC_tran"/>
    <property type="match status" value="1"/>
</dbReference>
<dbReference type="GO" id="GO:0005524">
    <property type="term" value="F:ATP binding"/>
    <property type="evidence" value="ECO:0007669"/>
    <property type="project" value="UniProtKB-KW"/>
</dbReference>
<dbReference type="EMBL" id="JBITYG010000008">
    <property type="protein sequence ID" value="MFI9104211.1"/>
    <property type="molecule type" value="Genomic_DNA"/>
</dbReference>
<comment type="subcellular location">
    <subcellularLocation>
        <location evidence="1">Cell membrane</location>
        <topology evidence="1">Peripheral membrane protein</topology>
    </subcellularLocation>
</comment>
<reference evidence="8 9" key="1">
    <citation type="submission" date="2024-10" db="EMBL/GenBank/DDBJ databases">
        <title>The Natural Products Discovery Center: Release of the First 8490 Sequenced Strains for Exploring Actinobacteria Biosynthetic Diversity.</title>
        <authorList>
            <person name="Kalkreuter E."/>
            <person name="Kautsar S.A."/>
            <person name="Yang D."/>
            <person name="Bader C.D."/>
            <person name="Teijaro C.N."/>
            <person name="Fluegel L."/>
            <person name="Davis C.M."/>
            <person name="Simpson J.R."/>
            <person name="Lauterbach L."/>
            <person name="Steele A.D."/>
            <person name="Gui C."/>
            <person name="Meng S."/>
            <person name="Li G."/>
            <person name="Viehrig K."/>
            <person name="Ye F."/>
            <person name="Su P."/>
            <person name="Kiefer A.F."/>
            <person name="Nichols A."/>
            <person name="Cepeda A.J."/>
            <person name="Yan W."/>
            <person name="Fan B."/>
            <person name="Jiang Y."/>
            <person name="Adhikari A."/>
            <person name="Zheng C.-J."/>
            <person name="Schuster L."/>
            <person name="Cowan T.M."/>
            <person name="Smanski M.J."/>
            <person name="Chevrette M.G."/>
            <person name="De Carvalho L.P.S."/>
            <person name="Shen B."/>
        </authorList>
    </citation>
    <scope>NUCLEOTIDE SEQUENCE [LARGE SCALE GENOMIC DNA]</scope>
    <source>
        <strain evidence="8 9">NPDC053399</strain>
    </source>
</reference>
<dbReference type="RefSeq" id="WP_399654183.1">
    <property type="nucleotide sequence ID" value="NZ_JBITYG010000008.1"/>
</dbReference>
<comment type="caution">
    <text evidence="8">The sequence shown here is derived from an EMBL/GenBank/DDBJ whole genome shotgun (WGS) entry which is preliminary data.</text>
</comment>
<dbReference type="Proteomes" id="UP001614394">
    <property type="component" value="Unassembled WGS sequence"/>
</dbReference>
<organism evidence="8 9">
    <name type="scientific">Streptomyces fildesensis</name>
    <dbReference type="NCBI Taxonomy" id="375757"/>
    <lineage>
        <taxon>Bacteria</taxon>
        <taxon>Bacillati</taxon>
        <taxon>Actinomycetota</taxon>
        <taxon>Actinomycetes</taxon>
        <taxon>Kitasatosporales</taxon>
        <taxon>Streptomycetaceae</taxon>
        <taxon>Streptomyces</taxon>
    </lineage>
</organism>
<comment type="similarity">
    <text evidence="2">Belongs to the ABC transporter superfamily.</text>
</comment>
<keyword evidence="4" id="KW-0547">Nucleotide-binding</keyword>
<dbReference type="SMART" id="SM00382">
    <property type="entry name" value="AAA"/>
    <property type="match status" value="1"/>
</dbReference>
<dbReference type="PROSITE" id="PS50893">
    <property type="entry name" value="ABC_TRANSPORTER_2"/>
    <property type="match status" value="1"/>
</dbReference>
<dbReference type="SUPFAM" id="SSF52540">
    <property type="entry name" value="P-loop containing nucleoside triphosphate hydrolases"/>
    <property type="match status" value="1"/>
</dbReference>
<gene>
    <name evidence="8" type="ORF">ACIGXA_27205</name>
</gene>
<dbReference type="InterPro" id="IPR027417">
    <property type="entry name" value="P-loop_NTPase"/>
</dbReference>